<evidence type="ECO:0000313" key="2">
    <source>
        <dbReference type="EMBL" id="SDI21747.1"/>
    </source>
</evidence>
<evidence type="ECO:0008006" key="4">
    <source>
        <dbReference type="Google" id="ProtNLM"/>
    </source>
</evidence>
<evidence type="ECO:0000256" key="1">
    <source>
        <dbReference type="SAM" id="SignalP"/>
    </source>
</evidence>
<reference evidence="2 3" key="1">
    <citation type="submission" date="2016-10" db="EMBL/GenBank/DDBJ databases">
        <authorList>
            <person name="de Groot N.N."/>
        </authorList>
    </citation>
    <scope>NUCLEOTIDE SEQUENCE [LARGE SCALE GENOMIC DNA]</scope>
    <source>
        <strain evidence="2 3">DSM 25294</strain>
    </source>
</reference>
<dbReference type="Proteomes" id="UP000199382">
    <property type="component" value="Unassembled WGS sequence"/>
</dbReference>
<dbReference type="InterPro" id="IPR019225">
    <property type="entry name" value="DUF2155"/>
</dbReference>
<keyword evidence="3" id="KW-1185">Reference proteome</keyword>
<organism evidence="2 3">
    <name type="scientific">Aliiruegeria lutimaris</name>
    <dbReference type="NCBI Taxonomy" id="571298"/>
    <lineage>
        <taxon>Bacteria</taxon>
        <taxon>Pseudomonadati</taxon>
        <taxon>Pseudomonadota</taxon>
        <taxon>Alphaproteobacteria</taxon>
        <taxon>Rhodobacterales</taxon>
        <taxon>Roseobacteraceae</taxon>
        <taxon>Aliiruegeria</taxon>
    </lineage>
</organism>
<evidence type="ECO:0000313" key="3">
    <source>
        <dbReference type="Proteomes" id="UP000199382"/>
    </source>
</evidence>
<name>A0A1G8ISP9_9RHOB</name>
<dbReference type="OrthoDB" id="9810376at2"/>
<dbReference type="RefSeq" id="WP_093147309.1">
    <property type="nucleotide sequence ID" value="NZ_FNEK01000001.1"/>
</dbReference>
<protein>
    <recommendedName>
        <fullName evidence="4">DUF2155 domain-containing protein</fullName>
    </recommendedName>
</protein>
<sequence>MRWLAILLLSAMPALAQQQATSAPGGTIRVLDKITGETTDITISRGEMKLFGRLKIVLGDCRFPTNNPNSDAYGWLEIRDSSMEQAAFSGWMIASSPALSAMEHPRYDVWLLRCNNS</sequence>
<gene>
    <name evidence="2" type="ORF">SAMN04488026_1001115</name>
</gene>
<feature type="signal peptide" evidence="1">
    <location>
        <begin position="1"/>
        <end position="16"/>
    </location>
</feature>
<accession>A0A1G8ISP9</accession>
<feature type="chain" id="PRO_5011672679" description="DUF2155 domain-containing protein" evidence="1">
    <location>
        <begin position="17"/>
        <end position="117"/>
    </location>
</feature>
<dbReference type="AlphaFoldDB" id="A0A1G8ISP9"/>
<proteinExistence type="predicted"/>
<dbReference type="STRING" id="571298.SAMN04488026_1001115"/>
<dbReference type="EMBL" id="FNEK01000001">
    <property type="protein sequence ID" value="SDI21747.1"/>
    <property type="molecule type" value="Genomic_DNA"/>
</dbReference>
<dbReference type="Pfam" id="PF09923">
    <property type="entry name" value="DUF2155"/>
    <property type="match status" value="1"/>
</dbReference>
<keyword evidence="1" id="KW-0732">Signal</keyword>